<keyword evidence="2" id="KW-1185">Reference proteome</keyword>
<sequence length="162" mass="19909">MFTLTFFKENSEQNPLSKTPYWTLLGDENDLEKIPAHHREQLLFLNEKVSDFIYQYVEDLQILNKDLWQPFDHFQFQHQEKYKLSSNKKAYKKWLYQRGIPFADWILVIPNFNVHPMLMTWKMLLNYAEDIFAMSDDLLIFDFSQTWFLFHYHERETTLIKR</sequence>
<comment type="caution">
    <text evidence="1">The sequence shown here is derived from an EMBL/GenBank/DDBJ whole genome shotgun (WGS) entry which is preliminary data.</text>
</comment>
<reference evidence="1" key="1">
    <citation type="submission" date="2020-10" db="EMBL/GenBank/DDBJ databases">
        <authorList>
            <person name="Lu T."/>
            <person name="Wang Q."/>
            <person name="Han X."/>
        </authorList>
    </citation>
    <scope>NUCLEOTIDE SEQUENCE</scope>
    <source>
        <strain evidence="1">WQ 366</strain>
    </source>
</reference>
<name>A0ABS7Z5E6_9SPHI</name>
<dbReference type="EMBL" id="JADEYP010000013">
    <property type="protein sequence ID" value="MCA5005238.1"/>
    <property type="molecule type" value="Genomic_DNA"/>
</dbReference>
<dbReference type="RefSeq" id="WP_225552775.1">
    <property type="nucleotide sequence ID" value="NZ_JADEYP010000013.1"/>
</dbReference>
<protein>
    <submittedName>
        <fullName evidence="1">Uncharacterized protein</fullName>
    </submittedName>
</protein>
<dbReference type="Proteomes" id="UP001165302">
    <property type="component" value="Unassembled WGS sequence"/>
</dbReference>
<accession>A0ABS7Z5E6</accession>
<evidence type="ECO:0000313" key="1">
    <source>
        <dbReference type="EMBL" id="MCA5005238.1"/>
    </source>
</evidence>
<proteinExistence type="predicted"/>
<organism evidence="1 2">
    <name type="scientific">Sphingobacterium bovistauri</name>
    <dbReference type="NCBI Taxonomy" id="2781959"/>
    <lineage>
        <taxon>Bacteria</taxon>
        <taxon>Pseudomonadati</taxon>
        <taxon>Bacteroidota</taxon>
        <taxon>Sphingobacteriia</taxon>
        <taxon>Sphingobacteriales</taxon>
        <taxon>Sphingobacteriaceae</taxon>
        <taxon>Sphingobacterium</taxon>
    </lineage>
</organism>
<evidence type="ECO:0000313" key="2">
    <source>
        <dbReference type="Proteomes" id="UP001165302"/>
    </source>
</evidence>
<gene>
    <name evidence="1" type="ORF">IPZ78_08745</name>
</gene>